<feature type="transmembrane region" description="Helical" evidence="1">
    <location>
        <begin position="53"/>
        <end position="75"/>
    </location>
</feature>
<dbReference type="AlphaFoldDB" id="A0A9P6FZA6"/>
<dbReference type="OrthoDB" id="2344991at2759"/>
<evidence type="ECO:0000313" key="3">
    <source>
        <dbReference type="Proteomes" id="UP000780801"/>
    </source>
</evidence>
<name>A0A9P6FZA6_9FUNG</name>
<protein>
    <submittedName>
        <fullName evidence="2">Uncharacterized protein</fullName>
    </submittedName>
</protein>
<keyword evidence="3" id="KW-1185">Reference proteome</keyword>
<evidence type="ECO:0000313" key="2">
    <source>
        <dbReference type="EMBL" id="KAF9584550.1"/>
    </source>
</evidence>
<feature type="transmembrane region" description="Helical" evidence="1">
    <location>
        <begin position="87"/>
        <end position="105"/>
    </location>
</feature>
<comment type="caution">
    <text evidence="2">The sequence shown here is derived from an EMBL/GenBank/DDBJ whole genome shotgun (WGS) entry which is preliminary data.</text>
</comment>
<dbReference type="EMBL" id="JAABOA010000386">
    <property type="protein sequence ID" value="KAF9584550.1"/>
    <property type="molecule type" value="Genomic_DNA"/>
</dbReference>
<accession>A0A9P6FZA6</accession>
<reference evidence="2" key="1">
    <citation type="journal article" date="2020" name="Fungal Divers.">
        <title>Resolving the Mortierellaceae phylogeny through synthesis of multi-gene phylogenetics and phylogenomics.</title>
        <authorList>
            <person name="Vandepol N."/>
            <person name="Liber J."/>
            <person name="Desiro A."/>
            <person name="Na H."/>
            <person name="Kennedy M."/>
            <person name="Barry K."/>
            <person name="Grigoriev I.V."/>
            <person name="Miller A.N."/>
            <person name="O'Donnell K."/>
            <person name="Stajich J.E."/>
            <person name="Bonito G."/>
        </authorList>
    </citation>
    <scope>NUCLEOTIDE SEQUENCE</scope>
    <source>
        <strain evidence="2">KOD1015</strain>
    </source>
</reference>
<proteinExistence type="predicted"/>
<gene>
    <name evidence="2" type="ORF">BGW38_006058</name>
</gene>
<keyword evidence="1" id="KW-0472">Membrane</keyword>
<dbReference type="InterPro" id="IPR013879">
    <property type="entry name" value="DUF1761"/>
</dbReference>
<keyword evidence="1" id="KW-0812">Transmembrane</keyword>
<evidence type="ECO:0000256" key="1">
    <source>
        <dbReference type="SAM" id="Phobius"/>
    </source>
</evidence>
<organism evidence="2 3">
    <name type="scientific">Lunasporangiospora selenospora</name>
    <dbReference type="NCBI Taxonomy" id="979761"/>
    <lineage>
        <taxon>Eukaryota</taxon>
        <taxon>Fungi</taxon>
        <taxon>Fungi incertae sedis</taxon>
        <taxon>Mucoromycota</taxon>
        <taxon>Mortierellomycotina</taxon>
        <taxon>Mortierellomycetes</taxon>
        <taxon>Mortierellales</taxon>
        <taxon>Mortierellaceae</taxon>
        <taxon>Lunasporangiospora</taxon>
    </lineage>
</organism>
<dbReference type="Pfam" id="PF08570">
    <property type="entry name" value="DUF1761"/>
    <property type="match status" value="1"/>
</dbReference>
<dbReference type="Proteomes" id="UP000780801">
    <property type="component" value="Unassembled WGS sequence"/>
</dbReference>
<keyword evidence="1" id="KW-1133">Transmembrane helix</keyword>
<sequence length="107" mass="12034">MNQDKGGDWWLSKDRSEINVPVMLAKEFLGGLTRAWCTGLLLNLTQVNTISQAAQLGFFLYFAVLVPTVVSDNIWEKRSMQLLKFKLMASLSNIVVMACIMHLVGTR</sequence>